<dbReference type="GO" id="GO:0060964">
    <property type="term" value="P:regulation of miRNA-mediated gene silencing"/>
    <property type="evidence" value="ECO:0007669"/>
    <property type="project" value="InterPro"/>
</dbReference>
<dbReference type="GO" id="GO:0043565">
    <property type="term" value="F:sequence-specific DNA binding"/>
    <property type="evidence" value="ECO:0007669"/>
    <property type="project" value="TreeGrafter"/>
</dbReference>
<evidence type="ECO:0000256" key="6">
    <source>
        <dbReference type="ARBA" id="ARBA00022490"/>
    </source>
</evidence>
<name>A0A834P8D2_VESPE</name>
<dbReference type="GO" id="GO:0003735">
    <property type="term" value="F:structural constituent of ribosome"/>
    <property type="evidence" value="ECO:0007669"/>
    <property type="project" value="InterPro"/>
</dbReference>
<accession>A0A834P8D2</accession>
<dbReference type="Gene3D" id="3.30.1390.10">
    <property type="match status" value="1"/>
</dbReference>
<dbReference type="GO" id="GO:0006412">
    <property type="term" value="P:translation"/>
    <property type="evidence" value="ECO:0007669"/>
    <property type="project" value="InterPro"/>
</dbReference>
<dbReference type="EMBL" id="JACSDY010000003">
    <property type="protein sequence ID" value="KAF7432081.1"/>
    <property type="molecule type" value="Genomic_DNA"/>
</dbReference>
<keyword evidence="13" id="KW-0687">Ribonucleoprotein</keyword>
<evidence type="ECO:0008006" key="20">
    <source>
        <dbReference type="Google" id="ProtNLM"/>
    </source>
</evidence>
<keyword evidence="6" id="KW-0963">Cytoplasm</keyword>
<dbReference type="SUPFAM" id="SSF47095">
    <property type="entry name" value="HMG-box"/>
    <property type="match status" value="1"/>
</dbReference>
<evidence type="ECO:0000256" key="10">
    <source>
        <dbReference type="ARBA" id="ARBA00023158"/>
    </source>
</evidence>
<reference evidence="18" key="1">
    <citation type="journal article" date="2020" name="G3 (Bethesda)">
        <title>High-Quality Assemblies for Three Invasive Social Wasps from the &lt;i&gt;Vespula&lt;/i&gt; Genus.</title>
        <authorList>
            <person name="Harrop T.W.R."/>
            <person name="Guhlin J."/>
            <person name="McLaughlin G.M."/>
            <person name="Permina E."/>
            <person name="Stockwell P."/>
            <person name="Gilligan J."/>
            <person name="Le Lec M.F."/>
            <person name="Gruber M.A.M."/>
            <person name="Quinn O."/>
            <person name="Lovegrove M."/>
            <person name="Duncan E.J."/>
            <person name="Remnant E.J."/>
            <person name="Van Eeckhoven J."/>
            <person name="Graham B."/>
            <person name="Knapp R.A."/>
            <person name="Langford K.W."/>
            <person name="Kronenberg Z."/>
            <person name="Press M.O."/>
            <person name="Eacker S.M."/>
            <person name="Wilson-Rankin E.E."/>
            <person name="Purcell J."/>
            <person name="Lester P.J."/>
            <person name="Dearden P.K."/>
        </authorList>
    </citation>
    <scope>NUCLEOTIDE SEQUENCE</scope>
    <source>
        <strain evidence="18">Volc-1</strain>
    </source>
</reference>
<evidence type="ECO:0000256" key="9">
    <source>
        <dbReference type="ARBA" id="ARBA00023125"/>
    </source>
</evidence>
<keyword evidence="8" id="KW-0689">Ribosomal protein</keyword>
<evidence type="ECO:0000256" key="1">
    <source>
        <dbReference type="ARBA" id="ARBA00004123"/>
    </source>
</evidence>
<dbReference type="GO" id="GO:1990904">
    <property type="term" value="C:ribonucleoprotein complex"/>
    <property type="evidence" value="ECO:0007669"/>
    <property type="project" value="UniProtKB-KW"/>
</dbReference>
<dbReference type="Pfam" id="PF16320">
    <property type="entry name" value="Ribosomal_L12_N"/>
    <property type="match status" value="1"/>
</dbReference>
<organism evidence="18 19">
    <name type="scientific">Vespula pensylvanica</name>
    <name type="common">Western yellow jacket</name>
    <name type="synonym">Wasp</name>
    <dbReference type="NCBI Taxonomy" id="30213"/>
    <lineage>
        <taxon>Eukaryota</taxon>
        <taxon>Metazoa</taxon>
        <taxon>Ecdysozoa</taxon>
        <taxon>Arthropoda</taxon>
        <taxon>Hexapoda</taxon>
        <taxon>Insecta</taxon>
        <taxon>Pterygota</taxon>
        <taxon>Neoptera</taxon>
        <taxon>Endopterygota</taxon>
        <taxon>Hymenoptera</taxon>
        <taxon>Apocrita</taxon>
        <taxon>Aculeata</taxon>
        <taxon>Vespoidea</taxon>
        <taxon>Vespidae</taxon>
        <taxon>Vespinae</taxon>
        <taxon>Vespula</taxon>
    </lineage>
</organism>
<dbReference type="PANTHER" id="PTHR21358:SF4">
    <property type="entry name" value="PROTEIN MAELSTROM HOMOLOG"/>
    <property type="match status" value="1"/>
</dbReference>
<dbReference type="GO" id="GO:0007140">
    <property type="term" value="P:male meiotic nuclear division"/>
    <property type="evidence" value="ECO:0007669"/>
    <property type="project" value="TreeGrafter"/>
</dbReference>
<dbReference type="AlphaFoldDB" id="A0A834P8D2"/>
<dbReference type="InterPro" id="IPR039259">
    <property type="entry name" value="Protein_maelstrom"/>
</dbReference>
<dbReference type="Pfam" id="PF00542">
    <property type="entry name" value="Ribosomal_L12"/>
    <property type="match status" value="1"/>
</dbReference>
<dbReference type="GO" id="GO:0030154">
    <property type="term" value="P:cell differentiation"/>
    <property type="evidence" value="ECO:0007669"/>
    <property type="project" value="UniProtKB-KW"/>
</dbReference>
<dbReference type="Pfam" id="PF13017">
    <property type="entry name" value="Maelstrom"/>
    <property type="match status" value="1"/>
</dbReference>
<keyword evidence="10" id="KW-0943">RNA-mediated gene silencing</keyword>
<dbReference type="InterPro" id="IPR036235">
    <property type="entry name" value="Ribosomal_bL12_oligo_N_sf"/>
</dbReference>
<evidence type="ECO:0000256" key="3">
    <source>
        <dbReference type="ARBA" id="ARBA00007057"/>
    </source>
</evidence>
<dbReference type="GO" id="GO:0043186">
    <property type="term" value="C:P granule"/>
    <property type="evidence" value="ECO:0007669"/>
    <property type="project" value="TreeGrafter"/>
</dbReference>
<dbReference type="GO" id="GO:0005840">
    <property type="term" value="C:ribosome"/>
    <property type="evidence" value="ECO:0007669"/>
    <property type="project" value="UniProtKB-KW"/>
</dbReference>
<dbReference type="GO" id="GO:0045892">
    <property type="term" value="P:negative regulation of DNA-templated transcription"/>
    <property type="evidence" value="ECO:0007669"/>
    <property type="project" value="TreeGrafter"/>
</dbReference>
<evidence type="ECO:0000256" key="8">
    <source>
        <dbReference type="ARBA" id="ARBA00022980"/>
    </source>
</evidence>
<dbReference type="GO" id="GO:0034587">
    <property type="term" value="P:piRNA processing"/>
    <property type="evidence" value="ECO:0007669"/>
    <property type="project" value="TreeGrafter"/>
</dbReference>
<gene>
    <name evidence="18" type="ORF">H0235_005005</name>
</gene>
<dbReference type="InterPro" id="IPR014719">
    <property type="entry name" value="Ribosomal_bL12_C/ClpS-like"/>
</dbReference>
<dbReference type="GO" id="GO:0005634">
    <property type="term" value="C:nucleus"/>
    <property type="evidence" value="ECO:0007669"/>
    <property type="project" value="UniProtKB-SubCell"/>
</dbReference>
<evidence type="ECO:0000256" key="7">
    <source>
        <dbReference type="ARBA" id="ARBA00022782"/>
    </source>
</evidence>
<dbReference type="InterPro" id="IPR036910">
    <property type="entry name" value="HMG_box_dom_sf"/>
</dbReference>
<dbReference type="SUPFAM" id="SSF48300">
    <property type="entry name" value="Ribosomal protein L7/12, oligomerisation (N-terminal) domain"/>
    <property type="match status" value="1"/>
</dbReference>
<feature type="domain" description="Maelstrom" evidence="16">
    <location>
        <begin position="326"/>
        <end position="529"/>
    </location>
</feature>
<comment type="similarity">
    <text evidence="4">Belongs to the bacterial ribosomal protein bL12 family.</text>
</comment>
<comment type="caution">
    <text evidence="18">The sequence shown here is derived from an EMBL/GenBank/DDBJ whole genome shotgun (WGS) entry which is preliminary data.</text>
</comment>
<feature type="domain" description="Large ribosomal subunit protein bL12 C-terminal" evidence="14">
    <location>
        <begin position="119"/>
        <end position="186"/>
    </location>
</feature>
<evidence type="ECO:0000313" key="18">
    <source>
        <dbReference type="EMBL" id="KAF7432081.1"/>
    </source>
</evidence>
<evidence type="ECO:0000259" key="17">
    <source>
        <dbReference type="Pfam" id="PF16320"/>
    </source>
</evidence>
<dbReference type="GO" id="GO:0007283">
    <property type="term" value="P:spermatogenesis"/>
    <property type="evidence" value="ECO:0007669"/>
    <property type="project" value="TreeGrafter"/>
</dbReference>
<evidence type="ECO:0000256" key="11">
    <source>
        <dbReference type="ARBA" id="ARBA00023242"/>
    </source>
</evidence>
<keyword evidence="12" id="KW-0469">Meiosis</keyword>
<feature type="domain" description="Large ribosomal subunit protein bL12 oligomerization" evidence="17">
    <location>
        <begin position="57"/>
        <end position="99"/>
    </location>
</feature>
<evidence type="ECO:0000256" key="2">
    <source>
        <dbReference type="ARBA" id="ARBA00004496"/>
    </source>
</evidence>
<evidence type="ECO:0000256" key="4">
    <source>
        <dbReference type="ARBA" id="ARBA00007197"/>
    </source>
</evidence>
<evidence type="ECO:0000259" key="15">
    <source>
        <dbReference type="Pfam" id="PF09011"/>
    </source>
</evidence>
<evidence type="ECO:0000313" key="19">
    <source>
        <dbReference type="Proteomes" id="UP000600918"/>
    </source>
</evidence>
<comment type="similarity">
    <text evidence="3">Belongs to the maelstrom family.</text>
</comment>
<evidence type="ECO:0000259" key="14">
    <source>
        <dbReference type="Pfam" id="PF00542"/>
    </source>
</evidence>
<keyword evidence="19" id="KW-1185">Reference proteome</keyword>
<dbReference type="InterPro" id="IPR008932">
    <property type="entry name" value="Ribosomal_bL12_oligo"/>
</dbReference>
<dbReference type="Gene3D" id="1.10.30.10">
    <property type="entry name" value="High mobility group box domain"/>
    <property type="match status" value="1"/>
</dbReference>
<keyword evidence="9" id="KW-0238">DNA-binding</keyword>
<evidence type="ECO:0000256" key="5">
    <source>
        <dbReference type="ARBA" id="ARBA00022473"/>
    </source>
</evidence>
<dbReference type="Pfam" id="PF09011">
    <property type="entry name" value="HMG_box_2"/>
    <property type="match status" value="1"/>
</dbReference>
<dbReference type="SUPFAM" id="SSF54736">
    <property type="entry name" value="ClpS-like"/>
    <property type="match status" value="1"/>
</dbReference>
<keyword evidence="7" id="KW-0221">Differentiation</keyword>
<evidence type="ECO:0000259" key="16">
    <source>
        <dbReference type="Pfam" id="PF13017"/>
    </source>
</evidence>
<dbReference type="InterPro" id="IPR009071">
    <property type="entry name" value="HMG_box_dom"/>
</dbReference>
<proteinExistence type="inferred from homology"/>
<evidence type="ECO:0000256" key="13">
    <source>
        <dbReference type="ARBA" id="ARBA00023274"/>
    </source>
</evidence>
<dbReference type="PANTHER" id="PTHR21358">
    <property type="entry name" value="PROTEIN MAELSTROM HOMOLOG"/>
    <property type="match status" value="1"/>
</dbReference>
<dbReference type="InterPro" id="IPR013823">
    <property type="entry name" value="Ribosomal_bL12_C"/>
</dbReference>
<keyword evidence="11" id="KW-0539">Nucleus</keyword>
<dbReference type="InterPro" id="IPR024970">
    <property type="entry name" value="Maelstrom"/>
</dbReference>
<sequence length="670" mass="76705">MIFSLRVIASKSVYQFRRFHKCIVVCQTDPAPAATSRPIEPLTIPVPEGEDKPVNPKVDKIANDITSLNLIEVMQLSDLLKKRLNLPDAPVIPAGGFVAATKSESEEIEEAPKQVKSSFTVKLIKFDEKQKIALIKEIKNLLPNTNLVQAKKFIESVPAVVMTDISQEEANKLKESIVKVGGEVEILILKLKMPKKQKSHNAFYYFMLEWKKRNEKNGYFYANLMEVQHDPECSAAWKNLSPYEKQVYIDLAVEKKLRQTYKDKRTNTGESIILVKEKERELTEFKIQMRKYVTDIVNEGLTNNKLSEYKFYFLHFNWLYITQDKKIYAPVEYAIGVFSLQNGIEKFHHRLINIKPDLGYTWESIETSRNSHKIPPEFPEGEKDFYNLYMDLIEFLEPDIIGDRYPPFFVTNNISKGVPSFLNQLTEAADCENTFTVYSIEFLYTTLRNATLSKKCNPEDFVPIPEAIGEQEFMTDKYSFERNIECDYHKNIDGGSQFCSLAIIKRWAYTICDYCCHELGIALIPGIHCSPNRMKNILCDKLQNVSLNTKQYNDTKLCPFGVNRDNINNVSKKTSEEKSRCCKDEKPLKIIDYAKINESQSSAAVSRSVKFERPLRPPNTRSFAAVTAGSSKNIENQDFSDVNILLAKGRGLNKISMMTKHLTGRGHGGI</sequence>
<evidence type="ECO:0000256" key="12">
    <source>
        <dbReference type="ARBA" id="ARBA00023254"/>
    </source>
</evidence>
<comment type="subcellular location">
    <subcellularLocation>
        <location evidence="2">Cytoplasm</location>
    </subcellularLocation>
    <subcellularLocation>
        <location evidence="1">Nucleus</location>
    </subcellularLocation>
</comment>
<keyword evidence="5" id="KW-0217">Developmental protein</keyword>
<dbReference type="Proteomes" id="UP000600918">
    <property type="component" value="Unassembled WGS sequence"/>
</dbReference>
<protein>
    <recommendedName>
        <fullName evidence="20">HMG box domain-containing protein</fullName>
    </recommendedName>
</protein>
<feature type="domain" description="HMG box" evidence="15">
    <location>
        <begin position="194"/>
        <end position="260"/>
    </location>
</feature>